<dbReference type="Pfam" id="PF01909">
    <property type="entry name" value="NTP_transf_2"/>
    <property type="match status" value="1"/>
</dbReference>
<dbReference type="Proteomes" id="UP001203665">
    <property type="component" value="Unassembled WGS sequence"/>
</dbReference>
<protein>
    <submittedName>
        <fullName evidence="2">Nucleotidyltransferase domain-containing protein</fullName>
    </submittedName>
</protein>
<organism evidence="2 3">
    <name type="scientific">Alkalicoccobacillus plakortidis</name>
    <dbReference type="NCBI Taxonomy" id="444060"/>
    <lineage>
        <taxon>Bacteria</taxon>
        <taxon>Bacillati</taxon>
        <taxon>Bacillota</taxon>
        <taxon>Bacilli</taxon>
        <taxon>Bacillales</taxon>
        <taxon>Bacillaceae</taxon>
        <taxon>Alkalicoccobacillus</taxon>
    </lineage>
</organism>
<name>A0ABT0XN24_9BACI</name>
<dbReference type="Gene3D" id="3.30.460.10">
    <property type="entry name" value="Beta Polymerase, domain 2"/>
    <property type="match status" value="1"/>
</dbReference>
<accession>A0ABT0XN24</accession>
<dbReference type="RefSeq" id="WP_251610968.1">
    <property type="nucleotide sequence ID" value="NZ_JAMQJY010000003.1"/>
</dbReference>
<dbReference type="SUPFAM" id="SSF81301">
    <property type="entry name" value="Nucleotidyltransferase"/>
    <property type="match status" value="1"/>
</dbReference>
<evidence type="ECO:0000259" key="1">
    <source>
        <dbReference type="Pfam" id="PF01909"/>
    </source>
</evidence>
<keyword evidence="3" id="KW-1185">Reference proteome</keyword>
<reference evidence="2" key="1">
    <citation type="submission" date="2022-06" db="EMBL/GenBank/DDBJ databases">
        <title>Alkalicoccobacillus porphyridii sp. nov., isolated from a marine red alga, Porphyridium purpureum and reclassification of Shouchella plakortidis and Shouchella gibsonii as Alkalicoccobacillus plakortidis comb. nov. and Alkalicoccobacillus gibsonii comb. nov.</title>
        <authorList>
            <person name="Kim K.H."/>
            <person name="Lee J.K."/>
            <person name="Han D.M."/>
            <person name="Baek J.H."/>
            <person name="Jeon C.O."/>
        </authorList>
    </citation>
    <scope>NUCLEOTIDE SEQUENCE</scope>
    <source>
        <strain evidence="2">DSM 19153</strain>
    </source>
</reference>
<gene>
    <name evidence="2" type="ORF">NDM98_18965</name>
</gene>
<evidence type="ECO:0000313" key="2">
    <source>
        <dbReference type="EMBL" id="MCM2677312.1"/>
    </source>
</evidence>
<dbReference type="EMBL" id="JAMQJY010000003">
    <property type="protein sequence ID" value="MCM2677312.1"/>
    <property type="molecule type" value="Genomic_DNA"/>
</dbReference>
<dbReference type="InterPro" id="IPR043519">
    <property type="entry name" value="NT_sf"/>
</dbReference>
<dbReference type="InterPro" id="IPR002934">
    <property type="entry name" value="Polymerase_NTP_transf_dom"/>
</dbReference>
<evidence type="ECO:0000313" key="3">
    <source>
        <dbReference type="Proteomes" id="UP001203665"/>
    </source>
</evidence>
<dbReference type="CDD" id="cd05403">
    <property type="entry name" value="NT_KNTase_like"/>
    <property type="match status" value="1"/>
</dbReference>
<sequence>MKKTALLTAKSFLTQHFPDCDFAILAGSASRGEETPTSDLDIVIFDDKLDHYRESFLYDEWRIEAFIHQSNSYIKEFEREKEIGRPILGNMLIEGLLLKDHASYKLIVESAVKHVQSGPTPLTMNYINASRYFIGDLLDDFIDSKHNDEAIITLNSSL</sequence>
<feature type="domain" description="Polymerase nucleotidyl transferase" evidence="1">
    <location>
        <begin position="22"/>
        <end position="67"/>
    </location>
</feature>
<comment type="caution">
    <text evidence="2">The sequence shown here is derived from an EMBL/GenBank/DDBJ whole genome shotgun (WGS) entry which is preliminary data.</text>
</comment>
<proteinExistence type="predicted"/>